<dbReference type="AlphaFoldDB" id="K3WI23"/>
<feature type="region of interest" description="Disordered" evidence="6">
    <location>
        <begin position="237"/>
        <end position="272"/>
    </location>
</feature>
<feature type="compositionally biased region" description="Low complexity" evidence="6">
    <location>
        <begin position="70"/>
        <end position="93"/>
    </location>
</feature>
<organism evidence="7 8">
    <name type="scientific">Globisporangium ultimum (strain ATCC 200006 / CBS 805.95 / DAOM BR144)</name>
    <name type="common">Pythium ultimum</name>
    <dbReference type="NCBI Taxonomy" id="431595"/>
    <lineage>
        <taxon>Eukaryota</taxon>
        <taxon>Sar</taxon>
        <taxon>Stramenopiles</taxon>
        <taxon>Oomycota</taxon>
        <taxon>Peronosporomycetes</taxon>
        <taxon>Pythiales</taxon>
        <taxon>Pythiaceae</taxon>
        <taxon>Globisporangium</taxon>
    </lineage>
</organism>
<dbReference type="InParanoid" id="K3WI23"/>
<dbReference type="HOGENOM" id="CLU_597854_0_0_1"/>
<dbReference type="Proteomes" id="UP000019132">
    <property type="component" value="Unassembled WGS sequence"/>
</dbReference>
<evidence type="ECO:0000313" key="8">
    <source>
        <dbReference type="Proteomes" id="UP000019132"/>
    </source>
</evidence>
<dbReference type="EMBL" id="GL376631">
    <property type="status" value="NOT_ANNOTATED_CDS"/>
    <property type="molecule type" value="Genomic_DNA"/>
</dbReference>
<feature type="compositionally biased region" description="Low complexity" evidence="6">
    <location>
        <begin position="243"/>
        <end position="266"/>
    </location>
</feature>
<dbReference type="Pfam" id="PF00300">
    <property type="entry name" value="His_Phos_1"/>
    <property type="match status" value="1"/>
</dbReference>
<feature type="region of interest" description="Disordered" evidence="6">
    <location>
        <begin position="25"/>
        <end position="109"/>
    </location>
</feature>
<evidence type="ECO:0000256" key="6">
    <source>
        <dbReference type="SAM" id="MobiDB-lite"/>
    </source>
</evidence>
<dbReference type="PANTHER" id="PTHR20935">
    <property type="entry name" value="PHOSPHOGLYCERATE MUTASE-RELATED"/>
    <property type="match status" value="1"/>
</dbReference>
<dbReference type="eggNOG" id="KOG4609">
    <property type="taxonomic scope" value="Eukaryota"/>
</dbReference>
<dbReference type="GO" id="GO:0004722">
    <property type="term" value="F:protein serine/threonine phosphatase activity"/>
    <property type="evidence" value="ECO:0007669"/>
    <property type="project" value="TreeGrafter"/>
</dbReference>
<reference evidence="8" key="1">
    <citation type="journal article" date="2010" name="Genome Biol.">
        <title>Genome sequence of the necrotrophic plant pathogen Pythium ultimum reveals original pathogenicity mechanisms and effector repertoire.</title>
        <authorList>
            <person name="Levesque C.A."/>
            <person name="Brouwer H."/>
            <person name="Cano L."/>
            <person name="Hamilton J.P."/>
            <person name="Holt C."/>
            <person name="Huitema E."/>
            <person name="Raffaele S."/>
            <person name="Robideau G.P."/>
            <person name="Thines M."/>
            <person name="Win J."/>
            <person name="Zerillo M.M."/>
            <person name="Beakes G.W."/>
            <person name="Boore J.L."/>
            <person name="Busam D."/>
            <person name="Dumas B."/>
            <person name="Ferriera S."/>
            <person name="Fuerstenberg S.I."/>
            <person name="Gachon C.M."/>
            <person name="Gaulin E."/>
            <person name="Govers F."/>
            <person name="Grenville-Briggs L."/>
            <person name="Horner N."/>
            <person name="Hostetler J."/>
            <person name="Jiang R.H."/>
            <person name="Johnson J."/>
            <person name="Krajaejun T."/>
            <person name="Lin H."/>
            <person name="Meijer H.J."/>
            <person name="Moore B."/>
            <person name="Morris P."/>
            <person name="Phuntmart V."/>
            <person name="Puiu D."/>
            <person name="Shetty J."/>
            <person name="Stajich J.E."/>
            <person name="Tripathy S."/>
            <person name="Wawra S."/>
            <person name="van West P."/>
            <person name="Whitty B.R."/>
            <person name="Coutinho P.M."/>
            <person name="Henrissat B."/>
            <person name="Martin F."/>
            <person name="Thomas P.D."/>
            <person name="Tyler B.M."/>
            <person name="De Vries R.P."/>
            <person name="Kamoun S."/>
            <person name="Yandell M."/>
            <person name="Tisserat N."/>
            <person name="Buell C.R."/>
        </authorList>
    </citation>
    <scope>NUCLEOTIDE SEQUENCE</scope>
    <source>
        <strain evidence="8">DAOM:BR144</strain>
    </source>
</reference>
<evidence type="ECO:0000256" key="1">
    <source>
        <dbReference type="ARBA" id="ARBA00006717"/>
    </source>
</evidence>
<comment type="similarity">
    <text evidence="1">Belongs to the phosphoglycerate mutase family. BPG-dependent PGAM subfamily.</text>
</comment>
<feature type="compositionally biased region" description="Basic and acidic residues" evidence="6">
    <location>
        <begin position="60"/>
        <end position="69"/>
    </location>
</feature>
<evidence type="ECO:0000313" key="7">
    <source>
        <dbReference type="EnsemblProtists" id="PYU1_T004615"/>
    </source>
</evidence>
<dbReference type="VEuPathDB" id="FungiDB:PYU1_G004604"/>
<evidence type="ECO:0000256" key="4">
    <source>
        <dbReference type="ARBA" id="ARBA00040722"/>
    </source>
</evidence>
<feature type="binding site" evidence="5">
    <location>
        <begin position="311"/>
        <end position="317"/>
    </location>
    <ligand>
        <name>substrate</name>
    </ligand>
</feature>
<keyword evidence="2" id="KW-0378">Hydrolase</keyword>
<evidence type="ECO:0000256" key="2">
    <source>
        <dbReference type="ARBA" id="ARBA00022801"/>
    </source>
</evidence>
<dbReference type="SMART" id="SM00855">
    <property type="entry name" value="PGAM"/>
    <property type="match status" value="1"/>
</dbReference>
<dbReference type="OMA" id="HCGVTRI"/>
<feature type="binding site" evidence="5">
    <location>
        <position position="367"/>
    </location>
    <ligand>
        <name>substrate</name>
    </ligand>
</feature>
<protein>
    <recommendedName>
        <fullName evidence="3">Serine/threonine-protein phosphatase PGAM5, mitochondrial</fullName>
    </recommendedName>
    <alternativeName>
        <fullName evidence="4">Serine/threonine-protein phosphatase Pgam5, mitochondrial</fullName>
    </alternativeName>
</protein>
<dbReference type="SUPFAM" id="SSF53254">
    <property type="entry name" value="Phosphoglycerate mutase-like"/>
    <property type="match status" value="1"/>
</dbReference>
<keyword evidence="8" id="KW-1185">Reference proteome</keyword>
<dbReference type="InterPro" id="IPR013078">
    <property type="entry name" value="His_Pase_superF_clade-1"/>
</dbReference>
<dbReference type="EnsemblProtists" id="PYU1_T004615">
    <property type="protein sequence ID" value="PYU1_T004615"/>
    <property type="gene ID" value="PYU1_G004604"/>
</dbReference>
<dbReference type="Gene3D" id="3.40.50.1240">
    <property type="entry name" value="Phosphoglycerate mutase-like"/>
    <property type="match status" value="1"/>
</dbReference>
<dbReference type="GO" id="GO:0005739">
    <property type="term" value="C:mitochondrion"/>
    <property type="evidence" value="ECO:0007669"/>
    <property type="project" value="TreeGrafter"/>
</dbReference>
<feature type="compositionally biased region" description="Polar residues" evidence="6">
    <location>
        <begin position="28"/>
        <end position="37"/>
    </location>
</feature>
<evidence type="ECO:0000256" key="5">
    <source>
        <dbReference type="PIRSR" id="PIRSR613078-2"/>
    </source>
</evidence>
<reference evidence="8" key="2">
    <citation type="submission" date="2010-04" db="EMBL/GenBank/DDBJ databases">
        <authorList>
            <person name="Buell R."/>
            <person name="Hamilton J."/>
            <person name="Hostetler J."/>
        </authorList>
    </citation>
    <scope>NUCLEOTIDE SEQUENCE [LARGE SCALE GENOMIC DNA]</scope>
    <source>
        <strain evidence="8">DAOM:BR144</strain>
    </source>
</reference>
<reference evidence="7" key="3">
    <citation type="submission" date="2015-02" db="UniProtKB">
        <authorList>
            <consortium name="EnsemblProtists"/>
        </authorList>
    </citation>
    <scope>IDENTIFICATION</scope>
    <source>
        <strain evidence="7">DAOM BR144</strain>
    </source>
</reference>
<dbReference type="PANTHER" id="PTHR20935:SF0">
    <property type="entry name" value="SERINE_THREONINE-PROTEIN PHOSPHATASE PGAM5, MITOCHONDRIAL"/>
    <property type="match status" value="1"/>
</dbReference>
<name>K3WI23_GLOUD</name>
<evidence type="ECO:0000256" key="3">
    <source>
        <dbReference type="ARBA" id="ARBA00039765"/>
    </source>
</evidence>
<dbReference type="STRING" id="431595.K3WI23"/>
<sequence length="518" mass="57237">MPTQPEAPPIVADDQSLKSHVVRIQDLSLKTSPSSEHLAQEHETPNAKDVTQASVPLCAGERHSEEHKSPSAAVPMVPAPAASSSQPQKASSPLKRKNKRASLSPTSKMKKTTSLSDIVVIEGELVVAEELEQTPQRTAVSRTLGSIYCVLVVRNNSSLHLETVSEHRHHLIDLEISHMDFVYGNALASSDSTLKFQLAYRFQKPSGTPSSYSFTASTKAQYERWTNSIQDFLQLSQQGGGRTSPTTTVSATSSSASAASRASARAESARRMRSIASLCDQPPPPPPPQSNVGTSFLYPRPPKTKHLILVRHGHYINAHARYVSDSDQVLSQMGRQQAEFTGKYLEQLYSRSPTRHDMTIYHSDMTRAVETATSISKDFGNCTLTSTRLLREGWPGRPYSSHQAASSQHEATNPEMDRIDAERMELAFQTIFTPKSADEEDDDEAYSYQVIVCHANLIRFFLCRAMGIDPVGRWGHFEINHCGVTRIDVCENRPLKIISVNETGHLPHSLITSSEDHL</sequence>
<dbReference type="InterPro" id="IPR029033">
    <property type="entry name" value="His_PPase_superfam"/>
</dbReference>
<proteinExistence type="inferred from homology"/>
<dbReference type="InterPro" id="IPR051021">
    <property type="entry name" value="Mito_Ser/Thr_phosphatase"/>
</dbReference>
<dbReference type="GO" id="GO:0090141">
    <property type="term" value="P:positive regulation of mitochondrial fission"/>
    <property type="evidence" value="ECO:0007669"/>
    <property type="project" value="TreeGrafter"/>
</dbReference>
<dbReference type="CDD" id="cd07067">
    <property type="entry name" value="HP_PGM_like"/>
    <property type="match status" value="1"/>
</dbReference>
<accession>K3WI23</accession>